<name>A0A8T2JL68_9PIPI</name>
<reference evidence="5" key="1">
    <citation type="thesis" date="2020" institute="ProQuest LLC" country="789 East Eisenhower Parkway, Ann Arbor, MI, USA">
        <title>Comparative Genomics and Chromosome Evolution.</title>
        <authorList>
            <person name="Mudd A.B."/>
        </authorList>
    </citation>
    <scope>NUCLEOTIDE SEQUENCE</scope>
    <source>
        <strain evidence="5">Female2</strain>
        <tissue evidence="5">Blood</tissue>
    </source>
</reference>
<dbReference type="Proteomes" id="UP000812440">
    <property type="component" value="Chromosome 5"/>
</dbReference>
<dbReference type="GO" id="GO:0031982">
    <property type="term" value="C:vesicle"/>
    <property type="evidence" value="ECO:0007669"/>
    <property type="project" value="TreeGrafter"/>
</dbReference>
<evidence type="ECO:0000256" key="2">
    <source>
        <dbReference type="ARBA" id="ARBA00023157"/>
    </source>
</evidence>
<accession>A0A8T2JL68</accession>
<sequence>MASVWKTSLFVVFAAFALMCVNGSLGGWRDTTEDDTGVQEALMFATTEYNSGSNGEYIVKVHRTIRLRKKVVAGMKYSMDVEVVMTPCSDFETKSKNCSTQKKRCRFEVLTVPWQKITKLEKKSCYPRANQ</sequence>
<dbReference type="SMART" id="SM00043">
    <property type="entry name" value="CY"/>
    <property type="match status" value="1"/>
</dbReference>
<evidence type="ECO:0000256" key="1">
    <source>
        <dbReference type="ARBA" id="ARBA00009403"/>
    </source>
</evidence>
<gene>
    <name evidence="5" type="ORF">GDO86_009310</name>
</gene>
<dbReference type="GO" id="GO:0005737">
    <property type="term" value="C:cytoplasm"/>
    <property type="evidence" value="ECO:0007669"/>
    <property type="project" value="TreeGrafter"/>
</dbReference>
<dbReference type="SUPFAM" id="SSF54403">
    <property type="entry name" value="Cystatin/monellin"/>
    <property type="match status" value="1"/>
</dbReference>
<keyword evidence="3" id="KW-0732">Signal</keyword>
<keyword evidence="6" id="KW-1185">Reference proteome</keyword>
<dbReference type="FunFam" id="3.10.450.10:FF:000004">
    <property type="entry name" value="Cystatin C"/>
    <property type="match status" value="1"/>
</dbReference>
<evidence type="ECO:0000313" key="6">
    <source>
        <dbReference type="Proteomes" id="UP000812440"/>
    </source>
</evidence>
<dbReference type="AlphaFoldDB" id="A0A8T2JL68"/>
<dbReference type="GO" id="GO:0005615">
    <property type="term" value="C:extracellular space"/>
    <property type="evidence" value="ECO:0007669"/>
    <property type="project" value="TreeGrafter"/>
</dbReference>
<dbReference type="InterPro" id="IPR000010">
    <property type="entry name" value="Cystatin_dom"/>
</dbReference>
<dbReference type="PANTHER" id="PTHR46186:SF18">
    <property type="entry name" value="CYSTATIN-LIKE"/>
    <property type="match status" value="1"/>
</dbReference>
<evidence type="ECO:0000259" key="4">
    <source>
        <dbReference type="SMART" id="SM00043"/>
    </source>
</evidence>
<evidence type="ECO:0000256" key="3">
    <source>
        <dbReference type="SAM" id="SignalP"/>
    </source>
</evidence>
<dbReference type="PANTHER" id="PTHR46186">
    <property type="entry name" value="CYSTATIN"/>
    <property type="match status" value="1"/>
</dbReference>
<protein>
    <recommendedName>
        <fullName evidence="4">Cystatin domain-containing protein</fullName>
    </recommendedName>
</protein>
<dbReference type="EMBL" id="JAACNH010000004">
    <property type="protein sequence ID" value="KAG8444070.1"/>
    <property type="molecule type" value="Genomic_DNA"/>
</dbReference>
<dbReference type="GO" id="GO:0004869">
    <property type="term" value="F:cysteine-type endopeptidase inhibitor activity"/>
    <property type="evidence" value="ECO:0007669"/>
    <property type="project" value="InterPro"/>
</dbReference>
<evidence type="ECO:0000313" key="5">
    <source>
        <dbReference type="EMBL" id="KAG8444070.1"/>
    </source>
</evidence>
<comment type="caution">
    <text evidence="5">The sequence shown here is derived from an EMBL/GenBank/DDBJ whole genome shotgun (WGS) entry which is preliminary data.</text>
</comment>
<proteinExistence type="inferred from homology"/>
<dbReference type="Pfam" id="PF00031">
    <property type="entry name" value="Cystatin"/>
    <property type="match status" value="1"/>
</dbReference>
<feature type="signal peptide" evidence="3">
    <location>
        <begin position="1"/>
        <end position="23"/>
    </location>
</feature>
<comment type="similarity">
    <text evidence="1">Belongs to the cystatin family.</text>
</comment>
<dbReference type="InterPro" id="IPR046350">
    <property type="entry name" value="Cystatin_sf"/>
</dbReference>
<feature type="chain" id="PRO_5035770378" description="Cystatin domain-containing protein" evidence="3">
    <location>
        <begin position="24"/>
        <end position="131"/>
    </location>
</feature>
<dbReference type="OrthoDB" id="1908104at2759"/>
<keyword evidence="2" id="KW-1015">Disulfide bond</keyword>
<feature type="domain" description="Cystatin" evidence="4">
    <location>
        <begin position="23"/>
        <end position="126"/>
    </location>
</feature>
<dbReference type="Gene3D" id="3.10.450.10">
    <property type="match status" value="1"/>
</dbReference>
<dbReference type="CDD" id="cd00042">
    <property type="entry name" value="CY"/>
    <property type="match status" value="1"/>
</dbReference>
<organism evidence="5 6">
    <name type="scientific">Hymenochirus boettgeri</name>
    <name type="common">Congo dwarf clawed frog</name>
    <dbReference type="NCBI Taxonomy" id="247094"/>
    <lineage>
        <taxon>Eukaryota</taxon>
        <taxon>Metazoa</taxon>
        <taxon>Chordata</taxon>
        <taxon>Craniata</taxon>
        <taxon>Vertebrata</taxon>
        <taxon>Euteleostomi</taxon>
        <taxon>Amphibia</taxon>
        <taxon>Batrachia</taxon>
        <taxon>Anura</taxon>
        <taxon>Pipoidea</taxon>
        <taxon>Pipidae</taxon>
        <taxon>Pipinae</taxon>
        <taxon>Hymenochirus</taxon>
    </lineage>
</organism>